<dbReference type="InterPro" id="IPR005511">
    <property type="entry name" value="SMP-30"/>
</dbReference>
<dbReference type="GO" id="GO:0016787">
    <property type="term" value="F:hydrolase activity"/>
    <property type="evidence" value="ECO:0007669"/>
    <property type="project" value="UniProtKB-KW"/>
</dbReference>
<evidence type="ECO:0000259" key="2">
    <source>
        <dbReference type="Pfam" id="PF08450"/>
    </source>
</evidence>
<dbReference type="PANTHER" id="PTHR47572">
    <property type="entry name" value="LIPOPROTEIN-RELATED"/>
    <property type="match status" value="1"/>
</dbReference>
<dbReference type="InterPro" id="IPR013658">
    <property type="entry name" value="SGL"/>
</dbReference>
<sequence length="299" mass="32983">MTSSFDIRSETFAEILNEDSSVEHIATGFAFTEGPIWVNGYLLFSDIPNSRIVRYHVDEEGASISTYKYPSGNSNGLTLDHDGNLIACEHTNRRVSMTDPSGNIKAVATRYKGKRLNSPNDVVVKSDGWIYFTDPPYGLMNRTQGKELDFNGVFRVSSNGTGLELLIKDMTGPNGIAFSPDEKKLYVADSMEKFINVYEIDDDGYPVNGRQFANLDTGEEGVPDGMKIDTEGRVYSTGPGGIWVFSTEAELLGKILMPEIPANCGWGEDGHTLFITARTGLYKIRLNSKGNTSFPLRTN</sequence>
<dbReference type="AlphaFoldDB" id="A0A381U2D2"/>
<gene>
    <name evidence="3" type="ORF">METZ01_LOCUS75240</name>
</gene>
<proteinExistence type="predicted"/>
<dbReference type="Pfam" id="PF08450">
    <property type="entry name" value="SGL"/>
    <property type="match status" value="1"/>
</dbReference>
<dbReference type="Gene3D" id="2.120.10.30">
    <property type="entry name" value="TolB, C-terminal domain"/>
    <property type="match status" value="1"/>
</dbReference>
<reference evidence="3" key="1">
    <citation type="submission" date="2018-05" db="EMBL/GenBank/DDBJ databases">
        <authorList>
            <person name="Lanie J.A."/>
            <person name="Ng W.-L."/>
            <person name="Kazmierczak K.M."/>
            <person name="Andrzejewski T.M."/>
            <person name="Davidsen T.M."/>
            <person name="Wayne K.J."/>
            <person name="Tettelin H."/>
            <person name="Glass J.I."/>
            <person name="Rusch D."/>
            <person name="Podicherti R."/>
            <person name="Tsui H.-C.T."/>
            <person name="Winkler M.E."/>
        </authorList>
    </citation>
    <scope>NUCLEOTIDE SEQUENCE</scope>
</reference>
<dbReference type="PRINTS" id="PR01790">
    <property type="entry name" value="SMP30FAMILY"/>
</dbReference>
<evidence type="ECO:0000256" key="1">
    <source>
        <dbReference type="ARBA" id="ARBA00022801"/>
    </source>
</evidence>
<dbReference type="PANTHER" id="PTHR47572:SF4">
    <property type="entry name" value="LACTONASE DRP35"/>
    <property type="match status" value="1"/>
</dbReference>
<keyword evidence="1" id="KW-0378">Hydrolase</keyword>
<dbReference type="InterPro" id="IPR011042">
    <property type="entry name" value="6-blade_b-propeller_TolB-like"/>
</dbReference>
<accession>A0A381U2D2</accession>
<dbReference type="EMBL" id="UINC01005606">
    <property type="protein sequence ID" value="SVA22386.1"/>
    <property type="molecule type" value="Genomic_DNA"/>
</dbReference>
<name>A0A381U2D2_9ZZZZ</name>
<dbReference type="InterPro" id="IPR051262">
    <property type="entry name" value="SMP-30/CGR1_Lactonase"/>
</dbReference>
<dbReference type="SUPFAM" id="SSF63829">
    <property type="entry name" value="Calcium-dependent phosphotriesterase"/>
    <property type="match status" value="1"/>
</dbReference>
<feature type="domain" description="SMP-30/Gluconolactonase/LRE-like region" evidence="2">
    <location>
        <begin position="31"/>
        <end position="277"/>
    </location>
</feature>
<protein>
    <recommendedName>
        <fullName evidence="2">SMP-30/Gluconolactonase/LRE-like region domain-containing protein</fullName>
    </recommendedName>
</protein>
<organism evidence="3">
    <name type="scientific">marine metagenome</name>
    <dbReference type="NCBI Taxonomy" id="408172"/>
    <lineage>
        <taxon>unclassified sequences</taxon>
        <taxon>metagenomes</taxon>
        <taxon>ecological metagenomes</taxon>
    </lineage>
</organism>
<evidence type="ECO:0000313" key="3">
    <source>
        <dbReference type="EMBL" id="SVA22386.1"/>
    </source>
</evidence>